<keyword evidence="9" id="KW-0460">Magnesium</keyword>
<keyword evidence="12" id="KW-1185">Reference proteome</keyword>
<evidence type="ECO:0000256" key="3">
    <source>
        <dbReference type="ARBA" id="ARBA00019010"/>
    </source>
</evidence>
<evidence type="ECO:0000256" key="7">
    <source>
        <dbReference type="ARBA" id="ARBA00022741"/>
    </source>
</evidence>
<evidence type="ECO:0000313" key="12">
    <source>
        <dbReference type="Proteomes" id="UP000005439"/>
    </source>
</evidence>
<dbReference type="PANTHER" id="PTHR33540:SF2">
    <property type="entry name" value="TRNA THREONYLCARBAMOYLADENOSINE BIOSYNTHESIS PROTEIN TSAE"/>
    <property type="match status" value="1"/>
</dbReference>
<dbReference type="Gene3D" id="3.40.50.300">
    <property type="entry name" value="P-loop containing nucleotide triphosphate hydrolases"/>
    <property type="match status" value="1"/>
</dbReference>
<name>G8TXV3_SULAD</name>
<evidence type="ECO:0000256" key="9">
    <source>
        <dbReference type="ARBA" id="ARBA00022842"/>
    </source>
</evidence>
<dbReference type="KEGG" id="sap:Sulac_2697"/>
<protein>
    <recommendedName>
        <fullName evidence="3">tRNA threonylcarbamoyladenosine biosynthesis protein TsaE</fullName>
    </recommendedName>
    <alternativeName>
        <fullName evidence="10">t(6)A37 threonylcarbamoyladenosine biosynthesis protein TsaE</fullName>
    </alternativeName>
</protein>
<dbReference type="HOGENOM" id="CLU_087829_3_0_9"/>
<reference evidence="11 12" key="2">
    <citation type="journal article" date="2012" name="Stand. Genomic Sci.">
        <title>Complete genome sequence of the moderately thermophilic mineral-sulfide-oxidizing firmicute Sulfobacillus acidophilus type strain (NAL(T)).</title>
        <authorList>
            <person name="Anderson I."/>
            <person name="Chertkov O."/>
            <person name="Chen A."/>
            <person name="Saunders E."/>
            <person name="Lapidus A."/>
            <person name="Nolan M."/>
            <person name="Lucas S."/>
            <person name="Hammon N."/>
            <person name="Deshpande S."/>
            <person name="Cheng J.F."/>
            <person name="Han C."/>
            <person name="Tapia R."/>
            <person name="Goodwin L.A."/>
            <person name="Pitluck S."/>
            <person name="Liolios K."/>
            <person name="Pagani I."/>
            <person name="Ivanova N."/>
            <person name="Mikhailova N."/>
            <person name="Pati A."/>
            <person name="Palaniappan K."/>
            <person name="Land M."/>
            <person name="Pan C."/>
            <person name="Rohde M."/>
            <person name="Pukall R."/>
            <person name="Goker M."/>
            <person name="Detter J.C."/>
            <person name="Woyke T."/>
            <person name="Bristow J."/>
            <person name="Eisen J.A."/>
            <person name="Markowitz V."/>
            <person name="Hugenholtz P."/>
            <person name="Kyrpides N.C."/>
            <person name="Klenk H.P."/>
            <person name="Mavromatis K."/>
        </authorList>
    </citation>
    <scope>NUCLEOTIDE SEQUENCE [LARGE SCALE GENOMIC DNA]</scope>
    <source>
        <strain evidence="12">ATCC 700253 / DSM 10332 / NAL</strain>
    </source>
</reference>
<gene>
    <name evidence="11" type="ordered locus">Sulac_2697</name>
</gene>
<evidence type="ECO:0000256" key="1">
    <source>
        <dbReference type="ARBA" id="ARBA00004496"/>
    </source>
</evidence>
<organism evidence="11 12">
    <name type="scientific">Sulfobacillus acidophilus (strain ATCC 700253 / DSM 10332 / NAL)</name>
    <dbReference type="NCBI Taxonomy" id="679936"/>
    <lineage>
        <taxon>Bacteria</taxon>
        <taxon>Bacillati</taxon>
        <taxon>Bacillota</taxon>
        <taxon>Clostridia</taxon>
        <taxon>Eubacteriales</taxon>
        <taxon>Clostridiales Family XVII. Incertae Sedis</taxon>
        <taxon>Sulfobacillus</taxon>
    </lineage>
</organism>
<dbReference type="PANTHER" id="PTHR33540">
    <property type="entry name" value="TRNA THREONYLCARBAMOYLADENOSINE BIOSYNTHESIS PROTEIN TSAE"/>
    <property type="match status" value="1"/>
</dbReference>
<keyword evidence="5" id="KW-0819">tRNA processing</keyword>
<evidence type="ECO:0000256" key="5">
    <source>
        <dbReference type="ARBA" id="ARBA00022694"/>
    </source>
</evidence>
<dbReference type="GO" id="GO:0005737">
    <property type="term" value="C:cytoplasm"/>
    <property type="evidence" value="ECO:0007669"/>
    <property type="project" value="UniProtKB-SubCell"/>
</dbReference>
<comment type="subcellular location">
    <subcellularLocation>
        <location evidence="1">Cytoplasm</location>
    </subcellularLocation>
</comment>
<dbReference type="GO" id="GO:0002949">
    <property type="term" value="P:tRNA threonylcarbamoyladenosine modification"/>
    <property type="evidence" value="ECO:0007669"/>
    <property type="project" value="InterPro"/>
</dbReference>
<dbReference type="EMBL" id="CP003179">
    <property type="protein sequence ID" value="AEW06159.1"/>
    <property type="molecule type" value="Genomic_DNA"/>
</dbReference>
<dbReference type="GO" id="GO:0046872">
    <property type="term" value="F:metal ion binding"/>
    <property type="evidence" value="ECO:0007669"/>
    <property type="project" value="UniProtKB-KW"/>
</dbReference>
<keyword evidence="6" id="KW-0479">Metal-binding</keyword>
<dbReference type="PATRIC" id="fig|679936.5.peg.2791"/>
<dbReference type="InterPro" id="IPR003442">
    <property type="entry name" value="T6A_TsaE"/>
</dbReference>
<dbReference type="InterPro" id="IPR027417">
    <property type="entry name" value="P-loop_NTPase"/>
</dbReference>
<dbReference type="GO" id="GO:0005524">
    <property type="term" value="F:ATP binding"/>
    <property type="evidence" value="ECO:0007669"/>
    <property type="project" value="UniProtKB-KW"/>
</dbReference>
<comment type="similarity">
    <text evidence="2">Belongs to the TsaE family.</text>
</comment>
<dbReference type="Proteomes" id="UP000005439">
    <property type="component" value="Chromosome"/>
</dbReference>
<keyword evidence="8" id="KW-0067">ATP-binding</keyword>
<dbReference type="Pfam" id="PF02367">
    <property type="entry name" value="TsaE"/>
    <property type="match status" value="1"/>
</dbReference>
<evidence type="ECO:0000313" key="11">
    <source>
        <dbReference type="EMBL" id="AEW06159.1"/>
    </source>
</evidence>
<reference evidence="12" key="1">
    <citation type="submission" date="2011-12" db="EMBL/GenBank/DDBJ databases">
        <title>The complete genome of chromosome of Sulfobacillus acidophilus DSM 10332.</title>
        <authorList>
            <person name="Lucas S."/>
            <person name="Han J."/>
            <person name="Lapidus A."/>
            <person name="Bruce D."/>
            <person name="Goodwin L."/>
            <person name="Pitluck S."/>
            <person name="Peters L."/>
            <person name="Kyrpides N."/>
            <person name="Mavromatis K."/>
            <person name="Ivanova N."/>
            <person name="Mikhailova N."/>
            <person name="Chertkov O."/>
            <person name="Saunders E."/>
            <person name="Detter J.C."/>
            <person name="Tapia R."/>
            <person name="Han C."/>
            <person name="Land M."/>
            <person name="Hauser L."/>
            <person name="Markowitz V."/>
            <person name="Cheng J.-F."/>
            <person name="Hugenholtz P."/>
            <person name="Woyke T."/>
            <person name="Wu D."/>
            <person name="Pukall R."/>
            <person name="Gehrich-Schroeter G."/>
            <person name="Schneider S."/>
            <person name="Klenk H.-P."/>
            <person name="Eisen J.A."/>
        </authorList>
    </citation>
    <scope>NUCLEOTIDE SEQUENCE [LARGE SCALE GENOMIC DNA]</scope>
    <source>
        <strain evidence="12">ATCC 700253 / DSM 10332 / NAL</strain>
    </source>
</reference>
<dbReference type="SUPFAM" id="SSF52540">
    <property type="entry name" value="P-loop containing nucleoside triphosphate hydrolases"/>
    <property type="match status" value="1"/>
</dbReference>
<evidence type="ECO:0000256" key="6">
    <source>
        <dbReference type="ARBA" id="ARBA00022723"/>
    </source>
</evidence>
<keyword evidence="4" id="KW-0963">Cytoplasm</keyword>
<evidence type="ECO:0000256" key="2">
    <source>
        <dbReference type="ARBA" id="ARBA00007599"/>
    </source>
</evidence>
<evidence type="ECO:0000256" key="10">
    <source>
        <dbReference type="ARBA" id="ARBA00032441"/>
    </source>
</evidence>
<accession>G8TXV3</accession>
<proteinExistence type="inferred from homology"/>
<evidence type="ECO:0000256" key="4">
    <source>
        <dbReference type="ARBA" id="ARBA00022490"/>
    </source>
</evidence>
<dbReference type="AlphaFoldDB" id="G8TXV3"/>
<evidence type="ECO:0000256" key="8">
    <source>
        <dbReference type="ARBA" id="ARBA00022840"/>
    </source>
</evidence>
<dbReference type="NCBIfam" id="TIGR00150">
    <property type="entry name" value="T6A_YjeE"/>
    <property type="match status" value="1"/>
</dbReference>
<keyword evidence="7" id="KW-0547">Nucleotide-binding</keyword>
<dbReference type="STRING" id="679936.Sulac_2697"/>
<sequence>MADAPSTTLTVEWTARDLADTERIAARLAEILREGGVLLLKGDLGAGKTTLAQSLLRNLGVMEPVKSPTFDLVHAYRIPGLDIVHADLYRIEQATDVWALDLPAFHTPGTVLVVEWGEAIQDQYPERVECTIDVRPDGTRQFIVQAWGRPFVEALRRQNRQEER</sequence>